<accession>A0ABP8R3H2</accession>
<evidence type="ECO:0008006" key="3">
    <source>
        <dbReference type="Google" id="ProtNLM"/>
    </source>
</evidence>
<name>A0ABP8R3H2_9SPHI</name>
<evidence type="ECO:0000313" key="2">
    <source>
        <dbReference type="Proteomes" id="UP001500394"/>
    </source>
</evidence>
<keyword evidence="2" id="KW-1185">Reference proteome</keyword>
<sequence length="88" mass="10051">MSNNSKLFQHLVEKFSQYTTEELIRLNNETVDSNAWGSSRATFRTAIISALSRKGIDMSRIIEKQDGFTHIKSVPVKLQDNSLIPLRQ</sequence>
<reference evidence="2" key="1">
    <citation type="journal article" date="2019" name="Int. J. Syst. Evol. Microbiol.">
        <title>The Global Catalogue of Microorganisms (GCM) 10K type strain sequencing project: providing services to taxonomists for standard genome sequencing and annotation.</title>
        <authorList>
            <consortium name="The Broad Institute Genomics Platform"/>
            <consortium name="The Broad Institute Genome Sequencing Center for Infectious Disease"/>
            <person name="Wu L."/>
            <person name="Ma J."/>
        </authorList>
    </citation>
    <scope>NUCLEOTIDE SEQUENCE [LARGE SCALE GENOMIC DNA]</scope>
    <source>
        <strain evidence="2">JCM 17858</strain>
    </source>
</reference>
<dbReference type="RefSeq" id="WP_039053073.1">
    <property type="nucleotide sequence ID" value="NZ_BAABGR010000019.1"/>
</dbReference>
<evidence type="ECO:0000313" key="1">
    <source>
        <dbReference type="EMBL" id="GAA4516971.1"/>
    </source>
</evidence>
<dbReference type="Proteomes" id="UP001500394">
    <property type="component" value="Unassembled WGS sequence"/>
</dbReference>
<gene>
    <name evidence="1" type="ORF">GCM10023173_16940</name>
</gene>
<organism evidence="1 2">
    <name type="scientific">Sphingobacterium thermophilum</name>
    <dbReference type="NCBI Taxonomy" id="768534"/>
    <lineage>
        <taxon>Bacteria</taxon>
        <taxon>Pseudomonadati</taxon>
        <taxon>Bacteroidota</taxon>
        <taxon>Sphingobacteriia</taxon>
        <taxon>Sphingobacteriales</taxon>
        <taxon>Sphingobacteriaceae</taxon>
        <taxon>Sphingobacterium</taxon>
    </lineage>
</organism>
<protein>
    <recommendedName>
        <fullName evidence="3">5-oxoprolinase</fullName>
    </recommendedName>
</protein>
<dbReference type="EMBL" id="BAABGR010000019">
    <property type="protein sequence ID" value="GAA4516971.1"/>
    <property type="molecule type" value="Genomic_DNA"/>
</dbReference>
<comment type="caution">
    <text evidence="1">The sequence shown here is derived from an EMBL/GenBank/DDBJ whole genome shotgun (WGS) entry which is preliminary data.</text>
</comment>
<proteinExistence type="predicted"/>